<gene>
    <name evidence="5" type="ORF">N801_03685</name>
</gene>
<reference evidence="5 6" key="1">
    <citation type="submission" date="2013-08" db="EMBL/GenBank/DDBJ databases">
        <title>The genome sequence of Knoellia aerolata.</title>
        <authorList>
            <person name="Zhu W."/>
            <person name="Wang G."/>
        </authorList>
    </citation>
    <scope>NUCLEOTIDE SEQUENCE [LARGE SCALE GENOMIC DNA]</scope>
    <source>
        <strain evidence="5 6">DSM 18566</strain>
    </source>
</reference>
<name>A0A0A0K0V9_9MICO</name>
<proteinExistence type="predicted"/>
<dbReference type="RefSeq" id="WP_035934872.1">
    <property type="nucleotide sequence ID" value="NZ_AVPL01000010.1"/>
</dbReference>
<evidence type="ECO:0000256" key="3">
    <source>
        <dbReference type="ARBA" id="ARBA00023002"/>
    </source>
</evidence>
<keyword evidence="6" id="KW-1185">Reference proteome</keyword>
<dbReference type="PANTHER" id="PTHR43884:SF20">
    <property type="entry name" value="ACYL-COA DEHYDROGENASE FADE28"/>
    <property type="match status" value="1"/>
</dbReference>
<dbReference type="InterPro" id="IPR009075">
    <property type="entry name" value="AcylCo_DH/oxidase_C"/>
</dbReference>
<dbReference type="SUPFAM" id="SSF47203">
    <property type="entry name" value="Acyl-CoA dehydrogenase C-terminal domain-like"/>
    <property type="match status" value="1"/>
</dbReference>
<keyword evidence="2" id="KW-0274">FAD</keyword>
<dbReference type="PANTHER" id="PTHR43884">
    <property type="entry name" value="ACYL-COA DEHYDROGENASE"/>
    <property type="match status" value="1"/>
</dbReference>
<feature type="domain" description="Acyl-CoA dehydrogenase/oxidase C-terminal" evidence="4">
    <location>
        <begin position="191"/>
        <end position="321"/>
    </location>
</feature>
<dbReference type="OrthoDB" id="8677713at2"/>
<dbReference type="STRING" id="1385519.N801_03685"/>
<evidence type="ECO:0000259" key="4">
    <source>
        <dbReference type="Pfam" id="PF00441"/>
    </source>
</evidence>
<keyword evidence="3" id="KW-0560">Oxidoreductase</keyword>
<dbReference type="Pfam" id="PF00441">
    <property type="entry name" value="Acyl-CoA_dh_1"/>
    <property type="match status" value="1"/>
</dbReference>
<dbReference type="AlphaFoldDB" id="A0A0A0K0V9"/>
<dbReference type="InterPro" id="IPR036250">
    <property type="entry name" value="AcylCo_DH-like_C"/>
</dbReference>
<evidence type="ECO:0000256" key="2">
    <source>
        <dbReference type="ARBA" id="ARBA00022827"/>
    </source>
</evidence>
<dbReference type="Proteomes" id="UP000030013">
    <property type="component" value="Unassembled WGS sequence"/>
</dbReference>
<evidence type="ECO:0000313" key="6">
    <source>
        <dbReference type="Proteomes" id="UP000030013"/>
    </source>
</evidence>
<accession>A0A0A0K0V9</accession>
<evidence type="ECO:0000313" key="5">
    <source>
        <dbReference type="EMBL" id="KGN41957.1"/>
    </source>
</evidence>
<organism evidence="5 6">
    <name type="scientific">Knoellia aerolata DSM 18566</name>
    <dbReference type="NCBI Taxonomy" id="1385519"/>
    <lineage>
        <taxon>Bacteria</taxon>
        <taxon>Bacillati</taxon>
        <taxon>Actinomycetota</taxon>
        <taxon>Actinomycetes</taxon>
        <taxon>Micrococcales</taxon>
        <taxon>Intrasporangiaceae</taxon>
        <taxon>Knoellia</taxon>
    </lineage>
</organism>
<dbReference type="eggNOG" id="COG1960">
    <property type="taxonomic scope" value="Bacteria"/>
</dbReference>
<dbReference type="EMBL" id="AVPL01000010">
    <property type="protein sequence ID" value="KGN41957.1"/>
    <property type="molecule type" value="Genomic_DNA"/>
</dbReference>
<protein>
    <submittedName>
        <fullName evidence="5">Acyl-CoA dehydrogenase</fullName>
    </submittedName>
</protein>
<sequence>MTPGSSTTSAPGLDPELRSSLQTSLRELFAATPGGELTAALDQLGWPEVEAEDPATAARMLFHAHGAALASSAVLSDSIIRSFGPDFPVAGQRMSLLFPHPSDDGARPGSQAAPRLRGILLDTPPHGTLVLVPTCRGDRVMVHPVDSAWVLERSRPASGFDASSTWLVVDTNDPLPESQPRPPVAVDWVAAVAWGRRAIAAEILGVCEAALRLAADHVTSRHQYGRAIGSFQAVRHRLSEAHVAVESATSLLDAVWGNATDESWFDSPPEWAAAAAKARAGRAQSEVMRTGVQVLGAMGLTLESPMHRHVTRAAALDQLLGSHVRLEESLGDSLLAGTTAYPIASI</sequence>
<keyword evidence="1" id="KW-0285">Flavoprotein</keyword>
<evidence type="ECO:0000256" key="1">
    <source>
        <dbReference type="ARBA" id="ARBA00022630"/>
    </source>
</evidence>
<comment type="caution">
    <text evidence="5">The sequence shown here is derived from an EMBL/GenBank/DDBJ whole genome shotgun (WGS) entry which is preliminary data.</text>
</comment>
<dbReference type="Gene3D" id="1.20.140.10">
    <property type="entry name" value="Butyryl-CoA Dehydrogenase, subunit A, domain 3"/>
    <property type="match status" value="1"/>
</dbReference>
<dbReference type="GO" id="GO:0003995">
    <property type="term" value="F:acyl-CoA dehydrogenase activity"/>
    <property type="evidence" value="ECO:0007669"/>
    <property type="project" value="TreeGrafter"/>
</dbReference>